<feature type="disulfide bond" evidence="3">
    <location>
        <begin position="52"/>
        <end position="69"/>
    </location>
</feature>
<evidence type="ECO:0000256" key="1">
    <source>
        <dbReference type="ARBA" id="ARBA00022737"/>
    </source>
</evidence>
<dbReference type="InterPro" id="IPR035914">
    <property type="entry name" value="Sperma_CUB_dom_sf"/>
</dbReference>
<dbReference type="SUPFAM" id="SSF49854">
    <property type="entry name" value="Spermadhesin, CUB domain"/>
    <property type="match status" value="1"/>
</dbReference>
<reference evidence="6" key="1">
    <citation type="submission" date="2025-08" db="UniProtKB">
        <authorList>
            <consortium name="RefSeq"/>
        </authorList>
    </citation>
    <scope>IDENTIFICATION</scope>
</reference>
<dbReference type="Pfam" id="PF00431">
    <property type="entry name" value="CUB"/>
    <property type="match status" value="1"/>
</dbReference>
<evidence type="ECO:0000313" key="6">
    <source>
        <dbReference type="RefSeq" id="XP_029282764.1"/>
    </source>
</evidence>
<dbReference type="InParanoid" id="A0A6J2PBK7"/>
<keyword evidence="2 3" id="KW-1015">Disulfide bond</keyword>
<evidence type="ECO:0000313" key="5">
    <source>
        <dbReference type="Proteomes" id="UP000504630"/>
    </source>
</evidence>
<feature type="domain" description="CUB" evidence="4">
    <location>
        <begin position="1"/>
        <end position="107"/>
    </location>
</feature>
<sequence length="256" mass="28370">MVLTEAQGEFTSPCYPQIYPNSQACKWTMQAPAGFIIQLSFLDFDLEEAPGCIYDRVVVNTGNADVKFCGPTANGLALNSTGNVMELSFTSDFSVQKRGFSVSFRHVAVALRNQKVTISGGNGQVTEVANSVSIPMLSQLTLCFEVERSSQKQKEWIFTYYGRSGSVVLSLGSDQSGMKMIVDGVECPIDSIISSSDFTSSMRPFCVTWSVIERPRGRVLQRELLVQDLHLLQRRLGAGWRTVPVRRAAQLQREHL</sequence>
<evidence type="ECO:0000256" key="2">
    <source>
        <dbReference type="ARBA" id="ARBA00023157"/>
    </source>
</evidence>
<dbReference type="GeneID" id="115005105"/>
<comment type="caution">
    <text evidence="3">Lacks conserved residue(s) required for the propagation of feature annotation.</text>
</comment>
<accession>A0A6J2PBK7</accession>
<protein>
    <submittedName>
        <fullName evidence="6">Adhesion G-protein coupled receptor G6-like</fullName>
    </submittedName>
</protein>
<dbReference type="FunFam" id="2.60.120.290:FF:000013">
    <property type="entry name" value="Membrane frizzled-related protein"/>
    <property type="match status" value="1"/>
</dbReference>
<name>A0A6J2PBK7_COTGO</name>
<keyword evidence="5" id="KW-1185">Reference proteome</keyword>
<dbReference type="InterPro" id="IPR000859">
    <property type="entry name" value="CUB_dom"/>
</dbReference>
<proteinExistence type="predicted"/>
<organism evidence="5 6">
    <name type="scientific">Cottoperca gobio</name>
    <name type="common">Frogmouth</name>
    <name type="synonym">Aphritis gobio</name>
    <dbReference type="NCBI Taxonomy" id="56716"/>
    <lineage>
        <taxon>Eukaryota</taxon>
        <taxon>Metazoa</taxon>
        <taxon>Chordata</taxon>
        <taxon>Craniata</taxon>
        <taxon>Vertebrata</taxon>
        <taxon>Euteleostomi</taxon>
        <taxon>Actinopterygii</taxon>
        <taxon>Neopterygii</taxon>
        <taxon>Teleostei</taxon>
        <taxon>Neoteleostei</taxon>
        <taxon>Acanthomorphata</taxon>
        <taxon>Eupercaria</taxon>
        <taxon>Perciformes</taxon>
        <taxon>Notothenioidei</taxon>
        <taxon>Bovichtidae</taxon>
        <taxon>Cottoperca</taxon>
    </lineage>
</organism>
<dbReference type="Gene3D" id="2.60.120.290">
    <property type="entry name" value="Spermadhesin, CUB domain"/>
    <property type="match status" value="1"/>
</dbReference>
<dbReference type="OrthoDB" id="10037534at2759"/>
<dbReference type="Proteomes" id="UP000504630">
    <property type="component" value="Unplaced"/>
</dbReference>
<gene>
    <name evidence="6" type="primary">LOC115005105</name>
</gene>
<evidence type="ECO:0000259" key="4">
    <source>
        <dbReference type="PROSITE" id="PS01180"/>
    </source>
</evidence>
<dbReference type="AlphaFoldDB" id="A0A6J2PBK7"/>
<dbReference type="PANTHER" id="PTHR24251:SF41">
    <property type="entry name" value="DELETED IN MALIGNANT BRAIN TUMORS 1 PROTEIN-LIKE"/>
    <property type="match status" value="1"/>
</dbReference>
<dbReference type="CDD" id="cd00041">
    <property type="entry name" value="CUB"/>
    <property type="match status" value="1"/>
</dbReference>
<dbReference type="RefSeq" id="XP_029282764.1">
    <property type="nucleotide sequence ID" value="XM_029426904.1"/>
</dbReference>
<dbReference type="KEGG" id="cgob:115005105"/>
<dbReference type="PANTHER" id="PTHR24251">
    <property type="entry name" value="OVOCHYMASE-RELATED"/>
    <property type="match status" value="1"/>
</dbReference>
<dbReference type="SMART" id="SM00042">
    <property type="entry name" value="CUB"/>
    <property type="match status" value="1"/>
</dbReference>
<keyword evidence="1" id="KW-0677">Repeat</keyword>
<evidence type="ECO:0000256" key="3">
    <source>
        <dbReference type="PROSITE-ProRule" id="PRU00059"/>
    </source>
</evidence>
<dbReference type="PROSITE" id="PS01180">
    <property type="entry name" value="CUB"/>
    <property type="match status" value="1"/>
</dbReference>